<dbReference type="Proteomes" id="UP001582793">
    <property type="component" value="Unassembled WGS sequence"/>
</dbReference>
<dbReference type="RefSeq" id="WP_357535407.1">
    <property type="nucleotide sequence ID" value="NZ_JBCGDC010000055.1"/>
</dbReference>
<dbReference type="InterPro" id="IPR004104">
    <property type="entry name" value="Gfo/Idh/MocA-like_OxRdtase_C"/>
</dbReference>
<dbReference type="PANTHER" id="PTHR43377:SF2">
    <property type="entry name" value="BINDING ROSSMANN FOLD OXIDOREDUCTASE, PUTATIVE (AFU_ORTHOLOGUE AFUA_4G00560)-RELATED"/>
    <property type="match status" value="1"/>
</dbReference>
<reference evidence="4 5" key="1">
    <citation type="submission" date="2024-04" db="EMBL/GenBank/DDBJ databases">
        <title>Polymorphospora sp. isolated from Baiyangdian Lake in Xiong'an New Area.</title>
        <authorList>
            <person name="Zhang X."/>
            <person name="Liu J."/>
        </authorList>
    </citation>
    <scope>NUCLEOTIDE SEQUENCE [LARGE SCALE GENOMIC DNA]</scope>
    <source>
        <strain evidence="4 5">2-325</strain>
    </source>
</reference>
<evidence type="ECO:0000313" key="4">
    <source>
        <dbReference type="EMBL" id="MFB6395298.1"/>
    </source>
</evidence>
<dbReference type="Gene3D" id="3.40.50.720">
    <property type="entry name" value="NAD(P)-binding Rossmann-like Domain"/>
    <property type="match status" value="1"/>
</dbReference>
<dbReference type="PANTHER" id="PTHR43377">
    <property type="entry name" value="BILIVERDIN REDUCTASE A"/>
    <property type="match status" value="1"/>
</dbReference>
<dbReference type="SUPFAM" id="SSF51735">
    <property type="entry name" value="NAD(P)-binding Rossmann-fold domains"/>
    <property type="match status" value="1"/>
</dbReference>
<gene>
    <name evidence="4" type="ORF">AAFH96_19610</name>
</gene>
<evidence type="ECO:0000313" key="5">
    <source>
        <dbReference type="Proteomes" id="UP001582793"/>
    </source>
</evidence>
<evidence type="ECO:0000259" key="3">
    <source>
        <dbReference type="Pfam" id="PF02894"/>
    </source>
</evidence>
<proteinExistence type="inferred from homology"/>
<dbReference type="InterPro" id="IPR036291">
    <property type="entry name" value="NAD(P)-bd_dom_sf"/>
</dbReference>
<feature type="domain" description="Gfo/Idh/MocA-like oxidoreductase C-terminal" evidence="3">
    <location>
        <begin position="149"/>
        <end position="435"/>
    </location>
</feature>
<evidence type="ECO:0000259" key="2">
    <source>
        <dbReference type="Pfam" id="PF01408"/>
    </source>
</evidence>
<name>A0ABV5CX03_9ACTN</name>
<dbReference type="SUPFAM" id="SSF55347">
    <property type="entry name" value="Glyceraldehyde-3-phosphate dehydrogenase-like, C-terminal domain"/>
    <property type="match status" value="1"/>
</dbReference>
<dbReference type="Gene3D" id="3.30.360.10">
    <property type="entry name" value="Dihydrodipicolinate Reductase, domain 2"/>
    <property type="match status" value="1"/>
</dbReference>
<sequence>MSGEPGRRQRYALVGAGARAEMFVRSLVLDHGATAELVALADVNQTRMDAHNAWLRELAAPAVPTYRAADFGAMLDKERVDTVLVTSVDSTHDEYIVGALRAGCRVITEKPMTVDVTRCQRILDAVEATGGSVAVAFNYRYNPLHEKVREIIAAGEIGEIGSVHFEWLLDVRHGADYFRRWHRDKANSGGLMVHKASHHFDLVNWWLDAVPVEVYAAGRLFFYGSDAGHRHGYARDYDRVHGSPAATDDPFAMHLAQHPRLRALYLDAETEDGYHRDRNVFAPGVTIEDDMAVLTRYSTGATLTYHLTAYAPWEGYRVMFNGSRGRLELEVVESDHVSPQSAGALKGAALHGTEAAAESGAVSLTVRPFWTRPREVPVPGYRREGHGGADARMTGVLFGGAADPMTRGATARDGALALLTGLAANRSFETGQPVRVADLLSVT</sequence>
<dbReference type="InterPro" id="IPR051450">
    <property type="entry name" value="Gfo/Idh/MocA_Oxidoreductases"/>
</dbReference>
<keyword evidence="5" id="KW-1185">Reference proteome</keyword>
<comment type="caution">
    <text evidence="4">The sequence shown here is derived from an EMBL/GenBank/DDBJ whole genome shotgun (WGS) entry which is preliminary data.</text>
</comment>
<accession>A0ABV5CX03</accession>
<comment type="similarity">
    <text evidence="1">Belongs to the Gfo/Idh/MocA family.</text>
</comment>
<dbReference type="InterPro" id="IPR000683">
    <property type="entry name" value="Gfo/Idh/MocA-like_OxRdtase_N"/>
</dbReference>
<dbReference type="Pfam" id="PF02894">
    <property type="entry name" value="GFO_IDH_MocA_C"/>
    <property type="match status" value="1"/>
</dbReference>
<protein>
    <submittedName>
        <fullName evidence="4">Gfo/Idh/MocA family oxidoreductase</fullName>
    </submittedName>
</protein>
<dbReference type="Pfam" id="PF01408">
    <property type="entry name" value="GFO_IDH_MocA"/>
    <property type="match status" value="1"/>
</dbReference>
<dbReference type="EMBL" id="JBCGDC010000055">
    <property type="protein sequence ID" value="MFB6395298.1"/>
    <property type="molecule type" value="Genomic_DNA"/>
</dbReference>
<organism evidence="4 5">
    <name type="scientific">Polymorphospora lycopeni</name>
    <dbReference type="NCBI Taxonomy" id="3140240"/>
    <lineage>
        <taxon>Bacteria</taxon>
        <taxon>Bacillati</taxon>
        <taxon>Actinomycetota</taxon>
        <taxon>Actinomycetes</taxon>
        <taxon>Micromonosporales</taxon>
        <taxon>Micromonosporaceae</taxon>
        <taxon>Polymorphospora</taxon>
    </lineage>
</organism>
<evidence type="ECO:0000256" key="1">
    <source>
        <dbReference type="ARBA" id="ARBA00010928"/>
    </source>
</evidence>
<feature type="domain" description="Gfo/Idh/MocA-like oxidoreductase N-terminal" evidence="2">
    <location>
        <begin position="10"/>
        <end position="137"/>
    </location>
</feature>